<dbReference type="EMBL" id="BAAACX010000009">
    <property type="protein sequence ID" value="GAA0390722.1"/>
    <property type="molecule type" value="Genomic_DNA"/>
</dbReference>
<sequence>MKRYGSWIRIDVMKHNSYYRFIKSVFEVIMNEVLQGYRLRPSYDALSYCGDSPKTNRCTAIG</sequence>
<evidence type="ECO:0000313" key="2">
    <source>
        <dbReference type="Proteomes" id="UP001500340"/>
    </source>
</evidence>
<comment type="caution">
    <text evidence="1">The sequence shown here is derived from an EMBL/GenBank/DDBJ whole genome shotgun (WGS) entry which is preliminary data.</text>
</comment>
<accession>A0ABN0YCJ5</accession>
<organism evidence="1 2">
    <name type="scientific">Paenibacillus motobuensis</name>
    <dbReference type="NCBI Taxonomy" id="295324"/>
    <lineage>
        <taxon>Bacteria</taxon>
        <taxon>Bacillati</taxon>
        <taxon>Bacillota</taxon>
        <taxon>Bacilli</taxon>
        <taxon>Bacillales</taxon>
        <taxon>Paenibacillaceae</taxon>
        <taxon>Paenibacillus</taxon>
    </lineage>
</organism>
<dbReference type="Proteomes" id="UP001500340">
    <property type="component" value="Unassembled WGS sequence"/>
</dbReference>
<reference evidence="1 2" key="1">
    <citation type="journal article" date="2019" name="Int. J. Syst. Evol. Microbiol.">
        <title>The Global Catalogue of Microorganisms (GCM) 10K type strain sequencing project: providing services to taxonomists for standard genome sequencing and annotation.</title>
        <authorList>
            <consortium name="The Broad Institute Genomics Platform"/>
            <consortium name="The Broad Institute Genome Sequencing Center for Infectious Disease"/>
            <person name="Wu L."/>
            <person name="Ma J."/>
        </authorList>
    </citation>
    <scope>NUCLEOTIDE SEQUENCE [LARGE SCALE GENOMIC DNA]</scope>
    <source>
        <strain evidence="1 2">JCM 12774</strain>
    </source>
</reference>
<evidence type="ECO:0000313" key="1">
    <source>
        <dbReference type="EMBL" id="GAA0390722.1"/>
    </source>
</evidence>
<protein>
    <submittedName>
        <fullName evidence="1">Uncharacterized protein</fullName>
    </submittedName>
</protein>
<proteinExistence type="predicted"/>
<name>A0ABN0YCJ5_9BACL</name>
<gene>
    <name evidence="1" type="ORF">GCM10008933_22080</name>
</gene>
<keyword evidence="2" id="KW-1185">Reference proteome</keyword>